<dbReference type="EMBL" id="BGPR01067822">
    <property type="protein sequence ID" value="GBO41927.1"/>
    <property type="molecule type" value="Genomic_DNA"/>
</dbReference>
<gene>
    <name evidence="1" type="ORF">AVEN_150337_1</name>
</gene>
<sequence length="70" mass="7680">MFLTCVTRTPCGYAVDQLEKYPEDSSTFEISYFVAKDAEFVAKMVAKVRGPDVAVVGHLILTPVKPSSQP</sequence>
<keyword evidence="2" id="KW-1185">Reference proteome</keyword>
<protein>
    <submittedName>
        <fullName evidence="1">Uncharacterized protein</fullName>
    </submittedName>
</protein>
<evidence type="ECO:0000313" key="2">
    <source>
        <dbReference type="Proteomes" id="UP000499080"/>
    </source>
</evidence>
<evidence type="ECO:0000313" key="1">
    <source>
        <dbReference type="EMBL" id="GBO41927.1"/>
    </source>
</evidence>
<dbReference type="AlphaFoldDB" id="A0A4Y2X1E9"/>
<reference evidence="1 2" key="1">
    <citation type="journal article" date="2019" name="Sci. Rep.">
        <title>Orb-weaving spider Araneus ventricosus genome elucidates the spidroin gene catalogue.</title>
        <authorList>
            <person name="Kono N."/>
            <person name="Nakamura H."/>
            <person name="Ohtoshi R."/>
            <person name="Moran D.A.P."/>
            <person name="Shinohara A."/>
            <person name="Yoshida Y."/>
            <person name="Fujiwara M."/>
            <person name="Mori M."/>
            <person name="Tomita M."/>
            <person name="Arakawa K."/>
        </authorList>
    </citation>
    <scope>NUCLEOTIDE SEQUENCE [LARGE SCALE GENOMIC DNA]</scope>
</reference>
<name>A0A4Y2X1E9_ARAVE</name>
<organism evidence="1 2">
    <name type="scientific">Araneus ventricosus</name>
    <name type="common">Orbweaver spider</name>
    <name type="synonym">Epeira ventricosa</name>
    <dbReference type="NCBI Taxonomy" id="182803"/>
    <lineage>
        <taxon>Eukaryota</taxon>
        <taxon>Metazoa</taxon>
        <taxon>Ecdysozoa</taxon>
        <taxon>Arthropoda</taxon>
        <taxon>Chelicerata</taxon>
        <taxon>Arachnida</taxon>
        <taxon>Araneae</taxon>
        <taxon>Araneomorphae</taxon>
        <taxon>Entelegynae</taxon>
        <taxon>Araneoidea</taxon>
        <taxon>Araneidae</taxon>
        <taxon>Araneus</taxon>
    </lineage>
</organism>
<proteinExistence type="predicted"/>
<accession>A0A4Y2X1E9</accession>
<dbReference type="Proteomes" id="UP000499080">
    <property type="component" value="Unassembled WGS sequence"/>
</dbReference>
<comment type="caution">
    <text evidence="1">The sequence shown here is derived from an EMBL/GenBank/DDBJ whole genome shotgun (WGS) entry which is preliminary data.</text>
</comment>